<dbReference type="PANTHER" id="PTHR38166">
    <property type="entry name" value="C2H2-TYPE DOMAIN-CONTAINING PROTEIN-RELATED"/>
    <property type="match status" value="1"/>
</dbReference>
<dbReference type="AlphaFoldDB" id="A0A9P4QWL8"/>
<reference evidence="2" key="1">
    <citation type="journal article" date="2020" name="Stud. Mycol.">
        <title>101 Dothideomycetes genomes: a test case for predicting lifestyles and emergence of pathogens.</title>
        <authorList>
            <person name="Haridas S."/>
            <person name="Albert R."/>
            <person name="Binder M."/>
            <person name="Bloem J."/>
            <person name="Labutti K."/>
            <person name="Salamov A."/>
            <person name="Andreopoulos B."/>
            <person name="Baker S."/>
            <person name="Barry K."/>
            <person name="Bills G."/>
            <person name="Bluhm B."/>
            <person name="Cannon C."/>
            <person name="Castanera R."/>
            <person name="Culley D."/>
            <person name="Daum C."/>
            <person name="Ezra D."/>
            <person name="Gonzalez J."/>
            <person name="Henrissat B."/>
            <person name="Kuo A."/>
            <person name="Liang C."/>
            <person name="Lipzen A."/>
            <person name="Lutzoni F."/>
            <person name="Magnuson J."/>
            <person name="Mondo S."/>
            <person name="Nolan M."/>
            <person name="Ohm R."/>
            <person name="Pangilinan J."/>
            <person name="Park H.-J."/>
            <person name="Ramirez L."/>
            <person name="Alfaro M."/>
            <person name="Sun H."/>
            <person name="Tritt A."/>
            <person name="Yoshinaga Y."/>
            <person name="Zwiers L.-H."/>
            <person name="Turgeon B."/>
            <person name="Goodwin S."/>
            <person name="Spatafora J."/>
            <person name="Crous P."/>
            <person name="Grigoriev I."/>
        </authorList>
    </citation>
    <scope>NUCLEOTIDE SEQUENCE</scope>
    <source>
        <strain evidence="2">CBS 125425</strain>
    </source>
</reference>
<name>A0A9P4QWL8_9PLEO</name>
<accession>A0A9P4QWL8</accession>
<dbReference type="OrthoDB" id="3799363at2759"/>
<feature type="compositionally biased region" description="Polar residues" evidence="1">
    <location>
        <begin position="288"/>
        <end position="305"/>
    </location>
</feature>
<organism evidence="2 3">
    <name type="scientific">Polyplosphaeria fusca</name>
    <dbReference type="NCBI Taxonomy" id="682080"/>
    <lineage>
        <taxon>Eukaryota</taxon>
        <taxon>Fungi</taxon>
        <taxon>Dikarya</taxon>
        <taxon>Ascomycota</taxon>
        <taxon>Pezizomycotina</taxon>
        <taxon>Dothideomycetes</taxon>
        <taxon>Pleosporomycetidae</taxon>
        <taxon>Pleosporales</taxon>
        <taxon>Tetraplosphaeriaceae</taxon>
        <taxon>Polyplosphaeria</taxon>
    </lineage>
</organism>
<protein>
    <recommendedName>
        <fullName evidence="4">C2H2-type domain-containing protein</fullName>
    </recommendedName>
</protein>
<feature type="region of interest" description="Disordered" evidence="1">
    <location>
        <begin position="125"/>
        <end position="158"/>
    </location>
</feature>
<feature type="compositionally biased region" description="Low complexity" evidence="1">
    <location>
        <begin position="259"/>
        <end position="268"/>
    </location>
</feature>
<sequence length="808" mass="89032">MTDAQTMDSVSEGIPDVLQAELATLRLTEATLKRSVAEQNHRLEEKRANIGKERGDGTEKGERRQRLLQLEKAVHEREKERCLKEVNDIEAVIENLRTRLETLPLISPLFDEELSRGPAEASLVVPPQAAKKDDDPRTSAFEIDSDTEDHHDDNDHVVDVSDDDFEKISIGARTPVETCEQLQYTCSEPAVEPLVSAVIARIRKDSPALLSYRGRTEASFHSSLGRSLVIRRHSACSRDSGYSEGSFIPGRPPSSLFPSRTSSNASAARVRARDSGYSDGAFFSTRLSCSSGIPSRNSSNASATHIRTHGIGRNGSGRKASKHSGRHDCSMRGFSTTDGRPPKKRQRDNGRDSDPESGSSDDSDDEGRRRGSGGLPKDTAPKRKLKCPYYQKMPWIYTRNACRGMGFADMAKLKDHLKRVHLRPPQCSRCGEDMASEEIYNAHLRKEPVCKLQEDAEHDNRLTSQQLLALNFNKKPFAQAASVEEKWGILFKMIFKDAEEIPSPYEEIGLGMNSQFDEAFASNFCDELARELPDLLQYFPGIQEKLPAIIRKSKEKALSPGPSGATPSSMTTSRHESTVNETPGSSEAGPSTSFDTAQACNYNPHPSPDLPTISTFHEPLANPSQTLNISPQTDHSQQQTTFFPDPTTLSSYAPFFNPTPQSNHEVMYMNPSASHNDSIFSKYTHVDSIYSHPSTSYPSTATCTPLSIHNPSSTSLAASQTSSRRTIRRRQPVQHLSGVFQKETVALAPIEEGVGAEKKVGGQGQGQGAGARGFATRGLGEGWESASGGSTEWSREYWAPYLDPEWEV</sequence>
<feature type="region of interest" description="Disordered" evidence="1">
    <location>
        <begin position="288"/>
        <end position="382"/>
    </location>
</feature>
<feature type="compositionally biased region" description="Gly residues" evidence="1">
    <location>
        <begin position="761"/>
        <end position="771"/>
    </location>
</feature>
<dbReference type="Proteomes" id="UP000799444">
    <property type="component" value="Unassembled WGS sequence"/>
</dbReference>
<feature type="compositionally biased region" description="Basic and acidic residues" evidence="1">
    <location>
        <begin position="148"/>
        <end position="158"/>
    </location>
</feature>
<evidence type="ECO:0000313" key="3">
    <source>
        <dbReference type="Proteomes" id="UP000799444"/>
    </source>
</evidence>
<evidence type="ECO:0000313" key="2">
    <source>
        <dbReference type="EMBL" id="KAF2732261.1"/>
    </source>
</evidence>
<evidence type="ECO:0000256" key="1">
    <source>
        <dbReference type="SAM" id="MobiDB-lite"/>
    </source>
</evidence>
<feature type="region of interest" description="Disordered" evidence="1">
    <location>
        <begin position="554"/>
        <end position="644"/>
    </location>
</feature>
<proteinExistence type="predicted"/>
<feature type="region of interest" description="Disordered" evidence="1">
    <location>
        <begin position="758"/>
        <end position="791"/>
    </location>
</feature>
<comment type="caution">
    <text evidence="2">The sequence shown here is derived from an EMBL/GenBank/DDBJ whole genome shotgun (WGS) entry which is preliminary data.</text>
</comment>
<feature type="compositionally biased region" description="Polar residues" evidence="1">
    <location>
        <begin position="579"/>
        <end position="601"/>
    </location>
</feature>
<feature type="region of interest" description="Disordered" evidence="1">
    <location>
        <begin position="238"/>
        <end position="268"/>
    </location>
</feature>
<dbReference type="Gene3D" id="3.30.160.60">
    <property type="entry name" value="Classic Zinc Finger"/>
    <property type="match status" value="1"/>
</dbReference>
<feature type="region of interest" description="Disordered" evidence="1">
    <location>
        <begin position="38"/>
        <end position="64"/>
    </location>
</feature>
<evidence type="ECO:0008006" key="4">
    <source>
        <dbReference type="Google" id="ProtNLM"/>
    </source>
</evidence>
<dbReference type="EMBL" id="ML996180">
    <property type="protein sequence ID" value="KAF2732261.1"/>
    <property type="molecule type" value="Genomic_DNA"/>
</dbReference>
<dbReference type="PANTHER" id="PTHR38166:SF1">
    <property type="entry name" value="C2H2-TYPE DOMAIN-CONTAINING PROTEIN"/>
    <property type="match status" value="1"/>
</dbReference>
<keyword evidence="3" id="KW-1185">Reference proteome</keyword>
<feature type="compositionally biased region" description="Polar residues" evidence="1">
    <location>
        <begin position="622"/>
        <end position="636"/>
    </location>
</feature>
<gene>
    <name evidence="2" type="ORF">EJ04DRAFT_578513</name>
</gene>